<organism evidence="1">
    <name type="scientific">Arundo donax</name>
    <name type="common">Giant reed</name>
    <name type="synonym">Donax arundinaceus</name>
    <dbReference type="NCBI Taxonomy" id="35708"/>
    <lineage>
        <taxon>Eukaryota</taxon>
        <taxon>Viridiplantae</taxon>
        <taxon>Streptophyta</taxon>
        <taxon>Embryophyta</taxon>
        <taxon>Tracheophyta</taxon>
        <taxon>Spermatophyta</taxon>
        <taxon>Magnoliopsida</taxon>
        <taxon>Liliopsida</taxon>
        <taxon>Poales</taxon>
        <taxon>Poaceae</taxon>
        <taxon>PACMAD clade</taxon>
        <taxon>Arundinoideae</taxon>
        <taxon>Arundineae</taxon>
        <taxon>Arundo</taxon>
    </lineage>
</organism>
<dbReference type="EMBL" id="GBRH01164402">
    <property type="protein sequence ID" value="JAE33494.1"/>
    <property type="molecule type" value="Transcribed_RNA"/>
</dbReference>
<evidence type="ECO:0000313" key="1">
    <source>
        <dbReference type="EMBL" id="JAE33494.1"/>
    </source>
</evidence>
<reference evidence="1" key="1">
    <citation type="submission" date="2014-09" db="EMBL/GenBank/DDBJ databases">
        <authorList>
            <person name="Magalhaes I.L.F."/>
            <person name="Oliveira U."/>
            <person name="Santos F.R."/>
            <person name="Vidigal T.H.D.A."/>
            <person name="Brescovit A.D."/>
            <person name="Santos A.J."/>
        </authorList>
    </citation>
    <scope>NUCLEOTIDE SEQUENCE</scope>
    <source>
        <tissue evidence="1">Shoot tissue taken approximately 20 cm above the soil surface</tissue>
    </source>
</reference>
<sequence length="33" mass="3647">MHWSLSSTPSCPVIYVGRSACGMVIVLHDDQEK</sequence>
<accession>A0A0A9HCF9</accession>
<name>A0A0A9HCF9_ARUDO</name>
<protein>
    <submittedName>
        <fullName evidence="1">Uncharacterized protein</fullName>
    </submittedName>
</protein>
<reference evidence="1" key="2">
    <citation type="journal article" date="2015" name="Data Brief">
        <title>Shoot transcriptome of the giant reed, Arundo donax.</title>
        <authorList>
            <person name="Barrero R.A."/>
            <person name="Guerrero F.D."/>
            <person name="Moolhuijzen P."/>
            <person name="Goolsby J.A."/>
            <person name="Tidwell J."/>
            <person name="Bellgard S.E."/>
            <person name="Bellgard M.I."/>
        </authorList>
    </citation>
    <scope>NUCLEOTIDE SEQUENCE</scope>
    <source>
        <tissue evidence="1">Shoot tissue taken approximately 20 cm above the soil surface</tissue>
    </source>
</reference>
<dbReference type="AlphaFoldDB" id="A0A0A9HCF9"/>
<proteinExistence type="predicted"/>